<feature type="domain" description="Phage head morphogenesis" evidence="1">
    <location>
        <begin position="153"/>
        <end position="272"/>
    </location>
</feature>
<organism evidence="3">
    <name type="scientific">viral metagenome</name>
    <dbReference type="NCBI Taxonomy" id="1070528"/>
    <lineage>
        <taxon>unclassified sequences</taxon>
        <taxon>metagenomes</taxon>
        <taxon>organismal metagenomes</taxon>
    </lineage>
</organism>
<evidence type="ECO:0000313" key="2">
    <source>
        <dbReference type="EMBL" id="QJA99884.1"/>
    </source>
</evidence>
<dbReference type="AlphaFoldDB" id="A0A6M3MAX0"/>
<dbReference type="EMBL" id="MT143804">
    <property type="protein sequence ID" value="QJB02743.1"/>
    <property type="molecule type" value="Genomic_DNA"/>
</dbReference>
<reference evidence="3" key="1">
    <citation type="submission" date="2020-03" db="EMBL/GenBank/DDBJ databases">
        <title>The deep terrestrial virosphere.</title>
        <authorList>
            <person name="Holmfeldt K."/>
            <person name="Nilsson E."/>
            <person name="Simone D."/>
            <person name="Lopez-Fernandez M."/>
            <person name="Wu X."/>
            <person name="de Brujin I."/>
            <person name="Lundin D."/>
            <person name="Andersson A."/>
            <person name="Bertilsson S."/>
            <person name="Dopson M."/>
        </authorList>
    </citation>
    <scope>NUCLEOTIDE SEQUENCE</scope>
    <source>
        <strain evidence="2">MM171A00787</strain>
        <strain evidence="3">MM171B01086</strain>
    </source>
</reference>
<protein>
    <submittedName>
        <fullName evidence="3">Putative capsid morphogenesis protein</fullName>
    </submittedName>
</protein>
<proteinExistence type="predicted"/>
<gene>
    <name evidence="2" type="ORF">MM171A00787_0019</name>
    <name evidence="3" type="ORF">MM171B01086_0010</name>
</gene>
<evidence type="ECO:0000313" key="3">
    <source>
        <dbReference type="EMBL" id="QJB02743.1"/>
    </source>
</evidence>
<sequence length="282" mass="31594">MNRSELLIDCQIIKEAAQRLLAAVRMTKVERALQPIIKILEPRLAEGFRAQGKDILKRLEAIRGDWPETKLEEAIDPSIWWYLIELGLADSVGLLRDPIAAAMASAMLLGGTTAIAELRLPLTFSLSNPRATFYLQQHGGELISQINGTTRDRIHDILVQGSEEGWSYDTTAKAITNEFEEFAVGRPQEHIRSRAHLVAVTESSKAYGEGELQVTMEMQGRGIDMEKKWLNGEDEKVCADCIANAEQDWIPVTQPFQSGDMTYPAHPACRCGMFQRRVRAKD</sequence>
<name>A0A6M3MAX0_9ZZZZ</name>
<accession>A0A6M3MAX0</accession>
<evidence type="ECO:0000259" key="1">
    <source>
        <dbReference type="Pfam" id="PF04233"/>
    </source>
</evidence>
<dbReference type="Pfam" id="PF04233">
    <property type="entry name" value="Phage_Mu_F"/>
    <property type="match status" value="1"/>
</dbReference>
<dbReference type="InterPro" id="IPR006528">
    <property type="entry name" value="Phage_head_morphogenesis_dom"/>
</dbReference>
<dbReference type="EMBL" id="MT143672">
    <property type="protein sequence ID" value="QJA99884.1"/>
    <property type="molecule type" value="Genomic_DNA"/>
</dbReference>